<dbReference type="RefSeq" id="WP_099874729.1">
    <property type="nucleotide sequence ID" value="NZ_CP024608.1"/>
</dbReference>
<gene>
    <name evidence="1" type="ORF">CR152_09630</name>
</gene>
<dbReference type="InterPro" id="IPR036188">
    <property type="entry name" value="FAD/NAD-bd_sf"/>
</dbReference>
<proteinExistence type="predicted"/>
<reference evidence="1" key="1">
    <citation type="submission" date="2017-10" db="EMBL/GenBank/DDBJ databases">
        <title>Massilia psychrophilum sp. nov., a novel purple-pigmented bacterium isolated from Tianshan glacier, Xinjiang Municipality, China.</title>
        <authorList>
            <person name="Wang H."/>
        </authorList>
    </citation>
    <scope>NUCLEOTIDE SEQUENCE [LARGE SCALE GENOMIC DNA]</scope>
    <source>
        <strain evidence="1">B2</strain>
    </source>
</reference>
<name>A0A2D2DIF3_9BURK</name>
<keyword evidence="2" id="KW-1185">Reference proteome</keyword>
<protein>
    <submittedName>
        <fullName evidence="1">Amine oxidase</fullName>
    </submittedName>
</protein>
<evidence type="ECO:0000313" key="2">
    <source>
        <dbReference type="Proteomes" id="UP000229897"/>
    </source>
</evidence>
<dbReference type="EMBL" id="CP024608">
    <property type="protein sequence ID" value="ATQ74752.1"/>
    <property type="molecule type" value="Genomic_DNA"/>
</dbReference>
<dbReference type="OrthoDB" id="127573at2"/>
<evidence type="ECO:0000313" key="1">
    <source>
        <dbReference type="EMBL" id="ATQ74752.1"/>
    </source>
</evidence>
<organism evidence="1 2">
    <name type="scientific">Massilia violaceinigra</name>
    <dbReference type="NCBI Taxonomy" id="2045208"/>
    <lineage>
        <taxon>Bacteria</taxon>
        <taxon>Pseudomonadati</taxon>
        <taxon>Pseudomonadota</taxon>
        <taxon>Betaproteobacteria</taxon>
        <taxon>Burkholderiales</taxon>
        <taxon>Oxalobacteraceae</taxon>
        <taxon>Telluria group</taxon>
        <taxon>Massilia</taxon>
    </lineage>
</organism>
<accession>A0A2D2DIF3</accession>
<dbReference type="Proteomes" id="UP000229897">
    <property type="component" value="Chromosome"/>
</dbReference>
<dbReference type="Gene3D" id="3.50.50.60">
    <property type="entry name" value="FAD/NAD(P)-binding domain"/>
    <property type="match status" value="1"/>
</dbReference>
<dbReference type="KEGG" id="mass:CR152_09630"/>
<sequence>MDRRSFLALAGGVGAAAVSAAGFQRWLEITPTVHYPGRTEGHFLRERGKLPAPIEVIDTDIMILGSGIAGLTAAWKLEREGQRNVLMIDGPQPFGNAAGGHFGELAYPTGGHYLPLPSPESVHVREILFDLGIIERDPYGEKPYYDERYVLHGPEERLLFNGQWQEGFIPTDGVPAQELAEHKRFFAEVERLRKLRGADGKRAFVFPTVTSSLDPVFEALDRITLKDWLDQQGYRSPTLHWYLNYCCRDDYGTRYDKVSAWAGLHYYCSRWGQAANAGNGAWLTWPGGMQVVADKLAAASGVRRRAGTAVSLKRTESGVEALCFTLEDGVARSYLVRSRKAVCAMPLYVAARVVDDIATYGFDAKRHTPSYAPWMVANFLMKDFPRELPHAPLAWDNVVYQEPGLGYVVSTHQDIRVAPPAKTVFSAYVALSDRTPDAARKWMMAASSDELVALASADLKSAYGWKFAACVERVDITLRGHAMAVPLPGFRSNAGLKALREADGPIVFAHADLSGFSVFEEAAWWGVQAALKVLR</sequence>
<dbReference type="SUPFAM" id="SSF51905">
    <property type="entry name" value="FAD/NAD(P)-binding domain"/>
    <property type="match status" value="1"/>
</dbReference>
<dbReference type="Pfam" id="PF13450">
    <property type="entry name" value="NAD_binding_8"/>
    <property type="match status" value="1"/>
</dbReference>
<dbReference type="AlphaFoldDB" id="A0A2D2DIF3"/>